<sequence length="142" mass="16332">MSSYSNVEKQKIVFDAYLNPKRKKDGIKINSKTIIENSNICVDNLKINLVFKRDVLTSAEYEAIGCSIFLASIELMLEELMNKSKEEIRNIIDAYFEMINNSRLDQNKSSVVNKLAVLENVKKHLNRLECASIIYRAILRSL</sequence>
<reference evidence="2 3" key="1">
    <citation type="submission" date="2018-05" db="EMBL/GenBank/DDBJ databases">
        <title>Annotation of the Mycoplasma phocidae genome.</title>
        <authorList>
            <person name="Brown D.R."/>
            <person name="Kutish G.F."/>
            <person name="Frasca S.Jr."/>
        </authorList>
    </citation>
    <scope>NUCLEOTIDE SEQUENCE [LARGE SCALE GENOMIC DNA]</scope>
    <source>
        <strain evidence="2 3">105</strain>
    </source>
</reference>
<dbReference type="GO" id="GO:0016226">
    <property type="term" value="P:iron-sulfur cluster assembly"/>
    <property type="evidence" value="ECO:0007669"/>
    <property type="project" value="InterPro"/>
</dbReference>
<evidence type="ECO:0000259" key="1">
    <source>
        <dbReference type="Pfam" id="PF01592"/>
    </source>
</evidence>
<name>A0A2Z5IR53_9BACT</name>
<organism evidence="2 3">
    <name type="scientific">[Mycoplasma] phocae</name>
    <dbReference type="NCBI Taxonomy" id="142651"/>
    <lineage>
        <taxon>Bacteria</taxon>
        <taxon>Bacillati</taxon>
        <taxon>Mycoplasmatota</taxon>
        <taxon>Mycoplasmoidales</taxon>
        <taxon>Metamycoplasmataceae</taxon>
        <taxon>Metamycoplasma</taxon>
    </lineage>
</organism>
<dbReference type="EMBL" id="CP029295">
    <property type="protein sequence ID" value="AXE60881.1"/>
    <property type="molecule type" value="Genomic_DNA"/>
</dbReference>
<dbReference type="Proteomes" id="UP000252477">
    <property type="component" value="Chromosome"/>
</dbReference>
<evidence type="ECO:0000313" key="3">
    <source>
        <dbReference type="Proteomes" id="UP000252477"/>
    </source>
</evidence>
<dbReference type="KEGG" id="mpho:DA803_02140"/>
<protein>
    <submittedName>
        <fullName evidence="2">Iron-sulfur cluster assembly scaffold protein</fullName>
    </submittedName>
</protein>
<gene>
    <name evidence="2" type="ORF">DA803_02140</name>
</gene>
<dbReference type="Gene3D" id="3.90.1010.10">
    <property type="match status" value="1"/>
</dbReference>
<dbReference type="AlphaFoldDB" id="A0A2Z5IR53"/>
<keyword evidence="3" id="KW-1185">Reference proteome</keyword>
<dbReference type="Pfam" id="PF01592">
    <property type="entry name" value="NifU_N"/>
    <property type="match status" value="1"/>
</dbReference>
<dbReference type="GO" id="GO:0005506">
    <property type="term" value="F:iron ion binding"/>
    <property type="evidence" value="ECO:0007669"/>
    <property type="project" value="InterPro"/>
</dbReference>
<dbReference type="SUPFAM" id="SSF82649">
    <property type="entry name" value="SufE/NifU"/>
    <property type="match status" value="1"/>
</dbReference>
<accession>A0A2Z5IR53</accession>
<dbReference type="GO" id="GO:0051536">
    <property type="term" value="F:iron-sulfur cluster binding"/>
    <property type="evidence" value="ECO:0007669"/>
    <property type="project" value="InterPro"/>
</dbReference>
<dbReference type="InterPro" id="IPR002871">
    <property type="entry name" value="NIF_FeS_clus_asmbl_NifU_N"/>
</dbReference>
<evidence type="ECO:0000313" key="2">
    <source>
        <dbReference type="EMBL" id="AXE60881.1"/>
    </source>
</evidence>
<feature type="domain" description="NIF system FeS cluster assembly NifU N-terminal" evidence="1">
    <location>
        <begin position="10"/>
        <end position="127"/>
    </location>
</feature>
<dbReference type="OrthoDB" id="9804157at2"/>
<proteinExistence type="predicted"/>